<keyword evidence="13" id="KW-0460">Magnesium</keyword>
<evidence type="ECO:0000259" key="16">
    <source>
        <dbReference type="SMART" id="SM00479"/>
    </source>
</evidence>
<proteinExistence type="inferred from homology"/>
<keyword evidence="12 15" id="KW-0256">Endoplasmic reticulum</keyword>
<keyword evidence="14" id="KW-0464">Manganese</keyword>
<keyword evidence="10 15" id="KW-0808">Transferase</keyword>
<dbReference type="Gene3D" id="3.90.550.10">
    <property type="entry name" value="Spore Coat Polysaccharide Biosynthesis Protein SpsA, Chain A"/>
    <property type="match status" value="1"/>
</dbReference>
<accession>A0A183IVE1</accession>
<dbReference type="GO" id="GO:0046872">
    <property type="term" value="F:metal ion binding"/>
    <property type="evidence" value="ECO:0007669"/>
    <property type="project" value="UniProtKB-KW"/>
</dbReference>
<dbReference type="InterPro" id="IPR047201">
    <property type="entry name" value="ERI-1_3'hExo-like"/>
</dbReference>
<comment type="subcellular location">
    <subcellularLocation>
        <location evidence="4 15">Endoplasmic reticulum</location>
    </subcellularLocation>
</comment>
<dbReference type="Gene3D" id="3.30.420.10">
    <property type="entry name" value="Ribonuclease H-like superfamily/Ribonuclease H"/>
    <property type="match status" value="1"/>
</dbReference>
<dbReference type="GO" id="GO:0006488">
    <property type="term" value="P:dolichol-linked oligosaccharide biosynthetic process"/>
    <property type="evidence" value="ECO:0007669"/>
    <property type="project" value="TreeGrafter"/>
</dbReference>
<dbReference type="EC" id="2.4.1.83" evidence="7 15"/>
<dbReference type="GO" id="GO:0003676">
    <property type="term" value="F:nucleic acid binding"/>
    <property type="evidence" value="ECO:0007669"/>
    <property type="project" value="InterPro"/>
</dbReference>
<evidence type="ECO:0000313" key="18">
    <source>
        <dbReference type="Proteomes" id="UP000270296"/>
    </source>
</evidence>
<dbReference type="InterPro" id="IPR001173">
    <property type="entry name" value="Glyco_trans_2-like"/>
</dbReference>
<evidence type="ECO:0000256" key="3">
    <source>
        <dbReference type="ARBA" id="ARBA00001946"/>
    </source>
</evidence>
<dbReference type="GO" id="GO:0000175">
    <property type="term" value="F:3'-5'-RNA exonuclease activity"/>
    <property type="evidence" value="ECO:0007669"/>
    <property type="project" value="InterPro"/>
</dbReference>
<dbReference type="CDD" id="cd06442">
    <property type="entry name" value="DPM1_like"/>
    <property type="match status" value="1"/>
</dbReference>
<evidence type="ECO:0000256" key="12">
    <source>
        <dbReference type="ARBA" id="ARBA00022824"/>
    </source>
</evidence>
<dbReference type="Pfam" id="PF00535">
    <property type="entry name" value="Glycos_transf_2"/>
    <property type="match status" value="1"/>
</dbReference>
<protein>
    <recommendedName>
        <fullName evidence="8 15">Dolichol-phosphate mannosyltransferase subunit 1</fullName>
        <ecNumber evidence="7 15">2.4.1.83</ecNumber>
    </recommendedName>
</protein>
<feature type="domain" description="Exonuclease" evidence="16">
    <location>
        <begin position="20"/>
        <end position="207"/>
    </location>
</feature>
<evidence type="ECO:0000256" key="1">
    <source>
        <dbReference type="ARBA" id="ARBA00001913"/>
    </source>
</evidence>
<comment type="cofactor">
    <cofactor evidence="3">
        <name>Mg(2+)</name>
        <dbReference type="ChEBI" id="CHEBI:18420"/>
    </cofactor>
</comment>
<dbReference type="SUPFAM" id="SSF53448">
    <property type="entry name" value="Nucleotide-diphospho-sugar transferases"/>
    <property type="match status" value="1"/>
</dbReference>
<evidence type="ECO:0000256" key="15">
    <source>
        <dbReference type="RuleBase" id="RU365083"/>
    </source>
</evidence>
<dbReference type="AlphaFoldDB" id="A0A183IVE1"/>
<comment type="cofactor">
    <cofactor evidence="2">
        <name>Mn(2+)</name>
        <dbReference type="ChEBI" id="CHEBI:29035"/>
    </cofactor>
</comment>
<dbReference type="WBParaSite" id="SBAD_0000787701-mRNA-1">
    <property type="protein sequence ID" value="SBAD_0000787701-mRNA-1"/>
    <property type="gene ID" value="SBAD_0000787701"/>
</dbReference>
<dbReference type="InterPro" id="IPR036397">
    <property type="entry name" value="RNaseH_sf"/>
</dbReference>
<dbReference type="SMART" id="SM00479">
    <property type="entry name" value="EXOIII"/>
    <property type="match status" value="1"/>
</dbReference>
<evidence type="ECO:0000313" key="17">
    <source>
        <dbReference type="EMBL" id="VDP13616.1"/>
    </source>
</evidence>
<gene>
    <name evidence="17" type="ORF">SBAD_LOCUS7588</name>
</gene>
<name>A0A183IVE1_9BILA</name>
<reference evidence="17 18" key="2">
    <citation type="submission" date="2018-11" db="EMBL/GenBank/DDBJ databases">
        <authorList>
            <consortium name="Pathogen Informatics"/>
        </authorList>
    </citation>
    <scope>NUCLEOTIDE SEQUENCE [LARGE SCALE GENOMIC DNA]</scope>
</reference>
<evidence type="ECO:0000256" key="2">
    <source>
        <dbReference type="ARBA" id="ARBA00001936"/>
    </source>
</evidence>
<keyword evidence="18" id="KW-1185">Reference proteome</keyword>
<evidence type="ECO:0000256" key="7">
    <source>
        <dbReference type="ARBA" id="ARBA00012704"/>
    </source>
</evidence>
<dbReference type="OrthoDB" id="2603at2759"/>
<dbReference type="Proteomes" id="UP000270296">
    <property type="component" value="Unassembled WGS sequence"/>
</dbReference>
<evidence type="ECO:0000256" key="14">
    <source>
        <dbReference type="ARBA" id="ARBA00023211"/>
    </source>
</evidence>
<reference evidence="19" key="1">
    <citation type="submission" date="2016-06" db="UniProtKB">
        <authorList>
            <consortium name="WormBaseParasite"/>
        </authorList>
    </citation>
    <scope>IDENTIFICATION</scope>
</reference>
<dbReference type="GO" id="GO:0006506">
    <property type="term" value="P:GPI anchor biosynthetic process"/>
    <property type="evidence" value="ECO:0007669"/>
    <property type="project" value="TreeGrafter"/>
</dbReference>
<organism evidence="19">
    <name type="scientific">Soboliphyme baturini</name>
    <dbReference type="NCBI Taxonomy" id="241478"/>
    <lineage>
        <taxon>Eukaryota</taxon>
        <taxon>Metazoa</taxon>
        <taxon>Ecdysozoa</taxon>
        <taxon>Nematoda</taxon>
        <taxon>Enoplea</taxon>
        <taxon>Dorylaimia</taxon>
        <taxon>Dioctophymatida</taxon>
        <taxon>Dioctophymatoidea</taxon>
        <taxon>Soboliphymatidae</taxon>
        <taxon>Soboliphyme</taxon>
    </lineage>
</organism>
<dbReference type="InterPro" id="IPR012337">
    <property type="entry name" value="RNaseH-like_sf"/>
</dbReference>
<dbReference type="EMBL" id="UZAM01010757">
    <property type="protein sequence ID" value="VDP13616.1"/>
    <property type="molecule type" value="Genomic_DNA"/>
</dbReference>
<evidence type="ECO:0000256" key="13">
    <source>
        <dbReference type="ARBA" id="ARBA00022842"/>
    </source>
</evidence>
<evidence type="ECO:0000256" key="5">
    <source>
        <dbReference type="ARBA" id="ARBA00004922"/>
    </source>
</evidence>
<evidence type="ECO:0000256" key="10">
    <source>
        <dbReference type="ARBA" id="ARBA00022679"/>
    </source>
</evidence>
<comment type="catalytic activity">
    <reaction evidence="15">
        <text>a di-trans,poly-cis-dolichyl phosphate + GDP-alpha-D-mannose = a di-trans,poly-cis-dolichyl beta-D-mannosyl phosphate + GDP</text>
        <dbReference type="Rhea" id="RHEA:21184"/>
        <dbReference type="Rhea" id="RHEA-COMP:19498"/>
        <dbReference type="Rhea" id="RHEA-COMP:19501"/>
        <dbReference type="ChEBI" id="CHEBI:57527"/>
        <dbReference type="ChEBI" id="CHEBI:57683"/>
        <dbReference type="ChEBI" id="CHEBI:58189"/>
        <dbReference type="ChEBI" id="CHEBI:58211"/>
    </reaction>
</comment>
<dbReference type="InterPro" id="IPR029044">
    <property type="entry name" value="Nucleotide-diphossugar_trans"/>
</dbReference>
<comment type="function">
    <text evidence="15">Transfers mannose from GDP-mannose to dolichol monophosphate to form dolichol phosphate mannose (Dol-P-Man) which is the mannosyl donor in pathways leading to N-glycosylation, glycosyl phosphatidylinositol membrane anchoring, and O-mannosylation of proteins.</text>
</comment>
<comment type="subunit">
    <text evidence="15">Component of the dolichol-phosphate mannose (DPM) synthase complex.</text>
</comment>
<evidence type="ECO:0000256" key="9">
    <source>
        <dbReference type="ARBA" id="ARBA00022676"/>
    </source>
</evidence>
<comment type="similarity">
    <text evidence="6 15">Belongs to the glycosyltransferase 2 family.</text>
</comment>
<keyword evidence="9 15" id="KW-0328">Glycosyltransferase</keyword>
<comment type="cofactor">
    <cofactor evidence="1">
        <name>Ca(2+)</name>
        <dbReference type="ChEBI" id="CHEBI:29108"/>
    </cofactor>
</comment>
<dbReference type="InterPro" id="IPR039528">
    <property type="entry name" value="DPM1-like"/>
</dbReference>
<evidence type="ECO:0000256" key="6">
    <source>
        <dbReference type="ARBA" id="ARBA00006739"/>
    </source>
</evidence>
<sequence>MAFARRFGSSVKKVVQKLKYLLILDFEATCHQDLKPLEPQEIIEFPCLKLSTELAKVESTFHRYVRPVFNPILTPFCTSLTGIIQEMVDDESPFEEVFRQFQSWLDNEGLLKDEMVDKWAFVTCGDWDLNIMLPKQCSVSKLEVPPYMKQWINLKKIVYRHVFVYPAGMMHMLDLVNVSHRGRIHCGIDDCMNICEVAKAILDKQLFEITGSYDLSTQMSEDKYSILLPTYNERQNIAICVWLIVKYMTENGFDFEVIVIDDNSPDGTQEVVKKLIDVYGPEKVKLLGRPQKLGLGTAYMAGLQLACGNFVLLMDSDLSHHPKYIADFIKKQQSGNFDIVTGSRVIPGGGVAGWTLTRKMVSRGANLLAQLLLQTNVSDLTGSFRLYRKQVLERLIQSCLSKGYVFQMEMIFRARRMHYSIAEVPIVFVDRFYGESKLGGQEIISYLRGLISLFILDL</sequence>
<dbReference type="UniPathway" id="UPA00378"/>
<dbReference type="GO" id="GO:0035269">
    <property type="term" value="P:protein O-linked glycosylation via mannose"/>
    <property type="evidence" value="ECO:0007669"/>
    <property type="project" value="TreeGrafter"/>
</dbReference>
<dbReference type="InterPro" id="IPR013520">
    <property type="entry name" value="Ribonucl_H"/>
</dbReference>
<evidence type="ECO:0000256" key="11">
    <source>
        <dbReference type="ARBA" id="ARBA00022723"/>
    </source>
</evidence>
<dbReference type="GO" id="GO:0005789">
    <property type="term" value="C:endoplasmic reticulum membrane"/>
    <property type="evidence" value="ECO:0007669"/>
    <property type="project" value="TreeGrafter"/>
</dbReference>
<dbReference type="SUPFAM" id="SSF53098">
    <property type="entry name" value="Ribonuclease H-like"/>
    <property type="match status" value="1"/>
</dbReference>
<keyword evidence="11" id="KW-0479">Metal-binding</keyword>
<evidence type="ECO:0000256" key="8">
    <source>
        <dbReference type="ARBA" id="ARBA00014858"/>
    </source>
</evidence>
<comment type="pathway">
    <text evidence="5 15">Protein modification; protein glycosylation.</text>
</comment>
<dbReference type="Pfam" id="PF00929">
    <property type="entry name" value="RNase_T"/>
    <property type="match status" value="1"/>
</dbReference>
<dbReference type="FunFam" id="3.90.550.10:FF:000036">
    <property type="entry name" value="Dolichol-phosphate mannosyltransferase subunit 1"/>
    <property type="match status" value="1"/>
</dbReference>
<dbReference type="GO" id="GO:0004582">
    <property type="term" value="F:dolichyl-phosphate beta-D-mannosyltransferase activity"/>
    <property type="evidence" value="ECO:0007669"/>
    <property type="project" value="UniProtKB-UniRule"/>
</dbReference>
<dbReference type="PANTHER" id="PTHR43398:SF1">
    <property type="entry name" value="DOLICHOL-PHOSPHATE MANNOSYLTRANSFERASE SUBUNIT 1"/>
    <property type="match status" value="1"/>
</dbReference>
<evidence type="ECO:0000256" key="4">
    <source>
        <dbReference type="ARBA" id="ARBA00004240"/>
    </source>
</evidence>
<dbReference type="PANTHER" id="PTHR43398">
    <property type="entry name" value="DOLICHOL-PHOSPHATE MANNOSYLTRANSFERASE SUBUNIT 1"/>
    <property type="match status" value="1"/>
</dbReference>
<evidence type="ECO:0000313" key="19">
    <source>
        <dbReference type="WBParaSite" id="SBAD_0000787701-mRNA-1"/>
    </source>
</evidence>
<dbReference type="CDD" id="cd06133">
    <property type="entry name" value="ERI-1_3'hExo_like"/>
    <property type="match status" value="1"/>
</dbReference>